<dbReference type="Proteomes" id="UP000028863">
    <property type="component" value="Unassembled WGS sequence"/>
</dbReference>
<keyword evidence="1" id="KW-0732">Signal</keyword>
<dbReference type="eggNOG" id="ENOG5033AH2">
    <property type="taxonomic scope" value="Bacteria"/>
</dbReference>
<evidence type="ECO:0000256" key="1">
    <source>
        <dbReference type="SAM" id="SignalP"/>
    </source>
</evidence>
<dbReference type="InterPro" id="IPR019719">
    <property type="entry name" value="DUF2599"/>
</dbReference>
<reference evidence="2" key="1">
    <citation type="submission" date="2014-03" db="EMBL/GenBank/DDBJ databases">
        <title>Draft genome sequencing of Oceanobacillus picturae strain S1 isolated from human gut.</title>
        <authorList>
            <person name="Croce O."/>
            <person name="Lagier J.C."/>
            <person name="Raoult D."/>
        </authorList>
    </citation>
    <scope>NUCLEOTIDE SEQUENCE [LARGE SCALE GENOMIC DNA]</scope>
    <source>
        <strain evidence="2">S1</strain>
    </source>
</reference>
<comment type="caution">
    <text evidence="2">The sequence shown here is derived from an EMBL/GenBank/DDBJ whole genome shotgun (WGS) entry which is preliminary data.</text>
</comment>
<dbReference type="AlphaFoldDB" id="W9AC94"/>
<protein>
    <recommendedName>
        <fullName evidence="4">DUF2599 domain-containing protein</fullName>
    </recommendedName>
</protein>
<feature type="chain" id="PRO_5004919414" description="DUF2599 domain-containing protein" evidence="1">
    <location>
        <begin position="25"/>
        <end position="191"/>
    </location>
</feature>
<feature type="signal peptide" evidence="1">
    <location>
        <begin position="1"/>
        <end position="24"/>
    </location>
</feature>
<organism evidence="2 3">
    <name type="scientific">Oceanobacillus picturae</name>
    <dbReference type="NCBI Taxonomy" id="171693"/>
    <lineage>
        <taxon>Bacteria</taxon>
        <taxon>Bacillati</taxon>
        <taxon>Bacillota</taxon>
        <taxon>Bacilli</taxon>
        <taxon>Bacillales</taxon>
        <taxon>Bacillaceae</taxon>
        <taxon>Oceanobacillus</taxon>
    </lineage>
</organism>
<accession>W9AC94</accession>
<dbReference type="STRING" id="171693.BN988_01588"/>
<dbReference type="EMBL" id="CCAX010000001">
    <property type="protein sequence ID" value="CDO03088.1"/>
    <property type="molecule type" value="Genomic_DNA"/>
</dbReference>
<evidence type="ECO:0000313" key="3">
    <source>
        <dbReference type="Proteomes" id="UP000028863"/>
    </source>
</evidence>
<proteinExistence type="predicted"/>
<keyword evidence="3" id="KW-1185">Reference proteome</keyword>
<name>W9AC94_9BACI</name>
<evidence type="ECO:0008006" key="4">
    <source>
        <dbReference type="Google" id="ProtNLM"/>
    </source>
</evidence>
<gene>
    <name evidence="2" type="ORF">BN988_01588</name>
</gene>
<sequence>MMKSKVFLLVLAILVIIPVTAVQAETDELGYEYTPKKASEIDFSDGDIYVVPLSGDATSEDAIYAVYEGSEVEKYEKTLPTLFAALPTKFSQYYSSSKWITRSGVVSLSLQPKKPAYDEPPGMAGAHLLKYRWKVVYDKHKNSSKWKNTASMKAQLNCHADYPKKFKTPWNIEPHRTETNYHKVVAKGCNP</sequence>
<evidence type="ECO:0000313" key="2">
    <source>
        <dbReference type="EMBL" id="CDO03088.1"/>
    </source>
</evidence>
<dbReference type="Pfam" id="PF10783">
    <property type="entry name" value="DUF2599"/>
    <property type="match status" value="1"/>
</dbReference>
<reference evidence="2" key="2">
    <citation type="submission" date="2014-03" db="EMBL/GenBank/DDBJ databases">
        <authorList>
            <person name="Urmite Genomes"/>
        </authorList>
    </citation>
    <scope>NUCLEOTIDE SEQUENCE</scope>
    <source>
        <strain evidence="2">S1</strain>
    </source>
</reference>